<dbReference type="KEGG" id="sulj:SJPD1_0041"/>
<proteinExistence type="predicted"/>
<dbReference type="AlphaFoldDB" id="A0A290H9R8"/>
<sequence>MVIQFMRPNFNNPKVDEKIALQADEKVMVVLKNACFDCHSNEVQYPWYHNVAPVSWVMAAHIDNGRRALNFSTWADTNADTRITRIKRAKQLISNGLMPKGSYELMHPKAHLDAKDKKILEEFFDQQLEQLKKS</sequence>
<dbReference type="InterPro" id="IPR025992">
    <property type="entry name" value="Haem-bd"/>
</dbReference>
<dbReference type="Pfam" id="PF14376">
    <property type="entry name" value="Haem_bd"/>
    <property type="match status" value="1"/>
</dbReference>
<name>A0A290H9R8_9BACT</name>
<evidence type="ECO:0000313" key="3">
    <source>
        <dbReference type="Proteomes" id="UP000217349"/>
    </source>
</evidence>
<dbReference type="EMBL" id="CP023275">
    <property type="protein sequence ID" value="ATB68175.1"/>
    <property type="molecule type" value="Genomic_DNA"/>
</dbReference>
<protein>
    <recommendedName>
        <fullName evidence="1">Haem-binding domain-containing protein</fullName>
    </recommendedName>
</protein>
<gene>
    <name evidence="2" type="ORF">SJPD1_0041</name>
</gene>
<evidence type="ECO:0000313" key="2">
    <source>
        <dbReference type="EMBL" id="ATB68175.1"/>
    </source>
</evidence>
<evidence type="ECO:0000259" key="1">
    <source>
        <dbReference type="SMART" id="SM01235"/>
    </source>
</evidence>
<organism evidence="2 3">
    <name type="scientific">Sulfurospirillum diekertiae</name>
    <dbReference type="NCBI Taxonomy" id="1854492"/>
    <lineage>
        <taxon>Bacteria</taxon>
        <taxon>Pseudomonadati</taxon>
        <taxon>Campylobacterota</taxon>
        <taxon>Epsilonproteobacteria</taxon>
        <taxon>Campylobacterales</taxon>
        <taxon>Sulfurospirillaceae</taxon>
        <taxon>Sulfurospirillum</taxon>
    </lineage>
</organism>
<dbReference type="Proteomes" id="UP000217349">
    <property type="component" value="Chromosome"/>
</dbReference>
<accession>A0A290H9R8</accession>
<reference evidence="3" key="1">
    <citation type="submission" date="2017-09" db="EMBL/GenBank/DDBJ databases">
        <title>The complete genome of Sulfurospirillum sp. JPD-1.</title>
        <authorList>
            <person name="Goris T."/>
        </authorList>
    </citation>
    <scope>NUCLEOTIDE SEQUENCE [LARGE SCALE GENOMIC DNA]</scope>
    <source>
        <strain evidence="3">JPD-1</strain>
    </source>
</reference>
<dbReference type="SMART" id="SM01235">
    <property type="entry name" value="Haem_bd"/>
    <property type="match status" value="1"/>
</dbReference>
<feature type="domain" description="Haem-binding" evidence="1">
    <location>
        <begin position="1"/>
        <end position="128"/>
    </location>
</feature>